<reference evidence="8" key="1">
    <citation type="submission" date="2020-04" db="EMBL/GenBank/DDBJ databases">
        <title>Draft genome resource of the tomato pathogen Pseudocercospora fuligena.</title>
        <authorList>
            <person name="Zaccaron A."/>
        </authorList>
    </citation>
    <scope>NUCLEOTIDE SEQUENCE</scope>
    <source>
        <strain evidence="8">PF001</strain>
    </source>
</reference>
<feature type="transmembrane region" description="Helical" evidence="6">
    <location>
        <begin position="136"/>
        <end position="163"/>
    </location>
</feature>
<evidence type="ECO:0000313" key="9">
    <source>
        <dbReference type="Proteomes" id="UP000660729"/>
    </source>
</evidence>
<dbReference type="SUPFAM" id="SSF55486">
    <property type="entry name" value="Metalloproteases ('zincins'), catalytic domain"/>
    <property type="match status" value="1"/>
</dbReference>
<dbReference type="Gene3D" id="3.40.390.10">
    <property type="entry name" value="Collagenase (Catalytic Domain)"/>
    <property type="match status" value="1"/>
</dbReference>
<dbReference type="GO" id="GO:0008237">
    <property type="term" value="F:metallopeptidase activity"/>
    <property type="evidence" value="ECO:0007669"/>
    <property type="project" value="InterPro"/>
</dbReference>
<keyword evidence="3 6" id="KW-0812">Transmembrane</keyword>
<dbReference type="GO" id="GO:0016020">
    <property type="term" value="C:membrane"/>
    <property type="evidence" value="ECO:0007669"/>
    <property type="project" value="UniProtKB-SubCell"/>
</dbReference>
<evidence type="ECO:0000313" key="8">
    <source>
        <dbReference type="EMBL" id="KAF7193949.1"/>
    </source>
</evidence>
<feature type="transmembrane region" description="Helical" evidence="6">
    <location>
        <begin position="45"/>
        <end position="64"/>
    </location>
</feature>
<feature type="transmembrane region" description="Helical" evidence="6">
    <location>
        <begin position="487"/>
        <end position="508"/>
    </location>
</feature>
<comment type="subcellular location">
    <subcellularLocation>
        <location evidence="1">Membrane</location>
        <topology evidence="1">Multi-pass membrane protein</topology>
    </subcellularLocation>
</comment>
<feature type="transmembrane region" description="Helical" evidence="6">
    <location>
        <begin position="102"/>
        <end position="124"/>
    </location>
</feature>
<dbReference type="OrthoDB" id="6612291at2759"/>
<dbReference type="Proteomes" id="UP000660729">
    <property type="component" value="Unassembled WGS sequence"/>
</dbReference>
<keyword evidence="4 6" id="KW-1133">Transmembrane helix</keyword>
<feature type="transmembrane region" description="Helical" evidence="6">
    <location>
        <begin position="169"/>
        <end position="189"/>
    </location>
</feature>
<accession>A0A8H6VMU9</accession>
<keyword evidence="9" id="KW-1185">Reference proteome</keyword>
<dbReference type="InterPro" id="IPR024079">
    <property type="entry name" value="MetalloPept_cat_dom_sf"/>
</dbReference>
<dbReference type="GO" id="GO:0005351">
    <property type="term" value="F:carbohydrate:proton symporter activity"/>
    <property type="evidence" value="ECO:0007669"/>
    <property type="project" value="TreeGrafter"/>
</dbReference>
<gene>
    <name evidence="8" type="ORF">HII31_04722</name>
</gene>
<evidence type="ECO:0000256" key="6">
    <source>
        <dbReference type="SAM" id="Phobius"/>
    </source>
</evidence>
<comment type="caution">
    <text evidence="8">The sequence shown here is derived from an EMBL/GenBank/DDBJ whole genome shotgun (WGS) entry which is preliminary data.</text>
</comment>
<proteinExistence type="inferred from homology"/>
<dbReference type="InterPro" id="IPR050360">
    <property type="entry name" value="MFS_Sugar_Transporters"/>
</dbReference>
<dbReference type="InterPro" id="IPR036259">
    <property type="entry name" value="MFS_trans_sf"/>
</dbReference>
<evidence type="ECO:0000256" key="2">
    <source>
        <dbReference type="ARBA" id="ARBA00010992"/>
    </source>
</evidence>
<dbReference type="SUPFAM" id="SSF103473">
    <property type="entry name" value="MFS general substrate transporter"/>
    <property type="match status" value="1"/>
</dbReference>
<evidence type="ECO:0000256" key="1">
    <source>
        <dbReference type="ARBA" id="ARBA00004141"/>
    </source>
</evidence>
<feature type="transmembrane region" description="Helical" evidence="6">
    <location>
        <begin position="421"/>
        <end position="440"/>
    </location>
</feature>
<feature type="transmembrane region" description="Helical" evidence="6">
    <location>
        <begin position="321"/>
        <end position="339"/>
    </location>
</feature>
<dbReference type="AlphaFoldDB" id="A0A8H6VMU9"/>
<dbReference type="PROSITE" id="PS50850">
    <property type="entry name" value="MFS"/>
    <property type="match status" value="1"/>
</dbReference>
<dbReference type="InterPro" id="IPR020846">
    <property type="entry name" value="MFS_dom"/>
</dbReference>
<evidence type="ECO:0000256" key="3">
    <source>
        <dbReference type="ARBA" id="ARBA00022692"/>
    </source>
</evidence>
<feature type="transmembrane region" description="Helical" evidence="6">
    <location>
        <begin position="391"/>
        <end position="415"/>
    </location>
</feature>
<feature type="transmembrane region" description="Helical" evidence="6">
    <location>
        <begin position="288"/>
        <end position="309"/>
    </location>
</feature>
<dbReference type="InterPro" id="IPR005829">
    <property type="entry name" value="Sugar_transporter_CS"/>
</dbReference>
<protein>
    <submittedName>
        <fullName evidence="8">Major facilitator-type transporter ecdD</fullName>
    </submittedName>
</protein>
<evidence type="ECO:0000256" key="4">
    <source>
        <dbReference type="ARBA" id="ARBA00022989"/>
    </source>
</evidence>
<organism evidence="8 9">
    <name type="scientific">Pseudocercospora fuligena</name>
    <dbReference type="NCBI Taxonomy" id="685502"/>
    <lineage>
        <taxon>Eukaryota</taxon>
        <taxon>Fungi</taxon>
        <taxon>Dikarya</taxon>
        <taxon>Ascomycota</taxon>
        <taxon>Pezizomycotina</taxon>
        <taxon>Dothideomycetes</taxon>
        <taxon>Dothideomycetidae</taxon>
        <taxon>Mycosphaerellales</taxon>
        <taxon>Mycosphaerellaceae</taxon>
        <taxon>Pseudocercospora</taxon>
    </lineage>
</organism>
<dbReference type="Gene3D" id="1.20.1250.20">
    <property type="entry name" value="MFS general substrate transporter like domains"/>
    <property type="match status" value="1"/>
</dbReference>
<dbReference type="PANTHER" id="PTHR48022:SF11">
    <property type="entry name" value="MONOSACCHARIDE TRANSPORTER (HXT8), PUTATIVE (AFU_ORTHOLOGUE AFUA_2G08120)-RELATED"/>
    <property type="match status" value="1"/>
</dbReference>
<dbReference type="InterPro" id="IPR005828">
    <property type="entry name" value="MFS_sugar_transport-like"/>
</dbReference>
<keyword evidence="5 6" id="KW-0472">Membrane</keyword>
<dbReference type="Pfam" id="PF00083">
    <property type="entry name" value="Sugar_tr"/>
    <property type="match status" value="1"/>
</dbReference>
<comment type="similarity">
    <text evidence="2">Belongs to the major facilitator superfamily. Sugar transporter (TC 2.A.1.1) family.</text>
</comment>
<sequence>MAGFRLWCIAIFVAMGTFLYGYDSGAVTITISQPSWFTFMDEPGPAYVGAVASVYSAGQAFGAMAQSILADRHGRVPFLLLLSVLAVAGIAIQSAATDMGMFISGRAISGFAAGGTYLTTTLYLCELAPQRTRGMFAGCCGLSIGLGMTTSSWIGVACSYASGNLRWRLPLALQGAIAVPLVVGLATFVPESPRYLIMKGASEKARTMFLKLRPDLDTYDAQREFSRIRAQIDYERVRCRKLTTKELWHVLRCRILVAFVAGIIPSLTGAQVVGYYQVRLYEGLGIALRFRLILAGVYASICFIAIVITDKLVIDTWGRRNLIIFGLIGVIVANIYTSIMNWQYQFSTNAVGKGFAVGGLYLLSAVHYAAYGSTIGIYQAELLPVAIRSKVMGITGFVSFAFMTGLTEAAPLAFVTIRQNFHYIFVGASTIFLFIVWFWFHETMGERLEEIPAIFGDALVYSPDASRSEIRARPDQTRQPQQMGTPMVYAILVSLFAITPLLACPIYQANTSSLERRWYGIKPWPNDAADITTWPYDDLDPGWTPMRYCYATEADYNALNTLVQAAIKLFQPAIKASTLKIRPDQQTKKPQALCTENGEWVARKDALMIIDQRAVPSNAAVGYNKKAAEEVVNGRPGHRLEFRRARTLLDANGKAQRADENDIVRMAHEFAHVIGLDHEQQRPDVRQHVDFHCENLGDYRQVRQGIATGTIPGYQAGDTIERACTDMDTAVRLHFSASQNIAEPVQRIIGGSVYSAEFDFNSITLYGSYDGANGGSIASFPLGAVLVGRQNGQNIRLQMGGNLARYVTSISEGDISRIAQLYPFDKKFKSAEPKEYAAAEAIKNNPRWREAVLP</sequence>
<dbReference type="PROSITE" id="PS00217">
    <property type="entry name" value="SUGAR_TRANSPORT_2"/>
    <property type="match status" value="1"/>
</dbReference>
<name>A0A8H6VMU9_9PEZI</name>
<dbReference type="PANTHER" id="PTHR48022">
    <property type="entry name" value="PLASTIDIC GLUCOSE TRANSPORTER 4"/>
    <property type="match status" value="1"/>
</dbReference>
<feature type="transmembrane region" description="Helical" evidence="6">
    <location>
        <begin position="76"/>
        <end position="96"/>
    </location>
</feature>
<dbReference type="EMBL" id="JABCIY010000068">
    <property type="protein sequence ID" value="KAF7193949.1"/>
    <property type="molecule type" value="Genomic_DNA"/>
</dbReference>
<feature type="domain" description="Major facilitator superfamily (MFS) profile" evidence="7">
    <location>
        <begin position="9"/>
        <end position="444"/>
    </location>
</feature>
<evidence type="ECO:0000256" key="5">
    <source>
        <dbReference type="ARBA" id="ARBA00023136"/>
    </source>
</evidence>
<feature type="transmembrane region" description="Helical" evidence="6">
    <location>
        <begin position="255"/>
        <end position="276"/>
    </location>
</feature>
<evidence type="ECO:0000259" key="7">
    <source>
        <dbReference type="PROSITE" id="PS50850"/>
    </source>
</evidence>
<feature type="transmembrane region" description="Helical" evidence="6">
    <location>
        <begin position="359"/>
        <end position="379"/>
    </location>
</feature>